<dbReference type="Proteomes" id="UP001222325">
    <property type="component" value="Unassembled WGS sequence"/>
</dbReference>
<evidence type="ECO:0000256" key="1">
    <source>
        <dbReference type="ARBA" id="ARBA00023002"/>
    </source>
</evidence>
<evidence type="ECO:0000313" key="3">
    <source>
        <dbReference type="EMBL" id="KAJ7090387.1"/>
    </source>
</evidence>
<sequence>MITEGPKQPDISYHPDEAKFRARTARRLAEDLTLPQKPLPAGFPPSFEGPGVWEGKDWTDESQWVYNLTDAQLKEIDQALAHFESLDKPLGFIDKETFPLPTLSAELWKLAEVLYSGRGFFVLREIPIDKYSRRELAIVYAGLSSHVGSGRGKQDGTNAVLAHIKDLRVSHAHEKGGIGNAAYTTDKQVFHTDIGDLIALLGIQTSAQGGVSRISSGGRVYNEIAKTRPDLITVLKDNWPLDRFGGDPAYSERPVLYNEDGHAVIQYSRRHFTGYGPQLRSPNIPPISEAQAEALDTVHFLAEKYSLGLNFKKGDIQYINSMGLLHARDAFTDDEEHTRHLVRLWLRNDALAWKTPKPLEEIWKKLYSVPPQDQRFPLEPEIRRNATGATK</sequence>
<gene>
    <name evidence="3" type="ORF">B0H15DRAFT_779193</name>
</gene>
<keyword evidence="4" id="KW-1185">Reference proteome</keyword>
<accession>A0AAD6U4K8</accession>
<keyword evidence="1" id="KW-0560">Oxidoreductase</keyword>
<dbReference type="GO" id="GO:0016491">
    <property type="term" value="F:oxidoreductase activity"/>
    <property type="evidence" value="ECO:0007669"/>
    <property type="project" value="UniProtKB-KW"/>
</dbReference>
<organism evidence="3 4">
    <name type="scientific">Mycena belliarum</name>
    <dbReference type="NCBI Taxonomy" id="1033014"/>
    <lineage>
        <taxon>Eukaryota</taxon>
        <taxon>Fungi</taxon>
        <taxon>Dikarya</taxon>
        <taxon>Basidiomycota</taxon>
        <taxon>Agaricomycotina</taxon>
        <taxon>Agaricomycetes</taxon>
        <taxon>Agaricomycetidae</taxon>
        <taxon>Agaricales</taxon>
        <taxon>Marasmiineae</taxon>
        <taxon>Mycenaceae</taxon>
        <taxon>Mycena</taxon>
    </lineage>
</organism>
<name>A0AAD6U4K8_9AGAR</name>
<dbReference type="InterPro" id="IPR003819">
    <property type="entry name" value="TauD/TfdA-like"/>
</dbReference>
<evidence type="ECO:0000259" key="2">
    <source>
        <dbReference type="Pfam" id="PF02668"/>
    </source>
</evidence>
<dbReference type="Gene3D" id="3.60.130.10">
    <property type="entry name" value="Clavaminate synthase-like"/>
    <property type="match status" value="1"/>
</dbReference>
<dbReference type="PANTHER" id="PTHR10696">
    <property type="entry name" value="GAMMA-BUTYROBETAINE HYDROXYLASE-RELATED"/>
    <property type="match status" value="1"/>
</dbReference>
<comment type="caution">
    <text evidence="3">The sequence shown here is derived from an EMBL/GenBank/DDBJ whole genome shotgun (WGS) entry which is preliminary data.</text>
</comment>
<proteinExistence type="predicted"/>
<dbReference type="InterPro" id="IPR050411">
    <property type="entry name" value="AlphaKG_dependent_hydroxylases"/>
</dbReference>
<protein>
    <recommendedName>
        <fullName evidence="2">TauD/TfdA-like domain-containing protein</fullName>
    </recommendedName>
</protein>
<dbReference type="Pfam" id="PF02668">
    <property type="entry name" value="TauD"/>
    <property type="match status" value="1"/>
</dbReference>
<dbReference type="PANTHER" id="PTHR10696:SF54">
    <property type="entry name" value="FAMILY OXIDOREDUCTASE, PUTATIVE (AFU_ORTHOLOGUE AFUA_4G13850)-RELATED"/>
    <property type="match status" value="1"/>
</dbReference>
<dbReference type="EMBL" id="JARJCN010000022">
    <property type="protein sequence ID" value="KAJ7090387.1"/>
    <property type="molecule type" value="Genomic_DNA"/>
</dbReference>
<feature type="domain" description="TauD/TfdA-like" evidence="2">
    <location>
        <begin position="88"/>
        <end position="345"/>
    </location>
</feature>
<reference evidence="3" key="1">
    <citation type="submission" date="2023-03" db="EMBL/GenBank/DDBJ databases">
        <title>Massive genome expansion in bonnet fungi (Mycena s.s.) driven by repeated elements and novel gene families across ecological guilds.</title>
        <authorList>
            <consortium name="Lawrence Berkeley National Laboratory"/>
            <person name="Harder C.B."/>
            <person name="Miyauchi S."/>
            <person name="Viragh M."/>
            <person name="Kuo A."/>
            <person name="Thoen E."/>
            <person name="Andreopoulos B."/>
            <person name="Lu D."/>
            <person name="Skrede I."/>
            <person name="Drula E."/>
            <person name="Henrissat B."/>
            <person name="Morin E."/>
            <person name="Kohler A."/>
            <person name="Barry K."/>
            <person name="LaButti K."/>
            <person name="Morin E."/>
            <person name="Salamov A."/>
            <person name="Lipzen A."/>
            <person name="Mereny Z."/>
            <person name="Hegedus B."/>
            <person name="Baldrian P."/>
            <person name="Stursova M."/>
            <person name="Weitz H."/>
            <person name="Taylor A."/>
            <person name="Grigoriev I.V."/>
            <person name="Nagy L.G."/>
            <person name="Martin F."/>
            <person name="Kauserud H."/>
        </authorList>
    </citation>
    <scope>NUCLEOTIDE SEQUENCE</scope>
    <source>
        <strain evidence="3">CBHHK173m</strain>
    </source>
</reference>
<dbReference type="SUPFAM" id="SSF51197">
    <property type="entry name" value="Clavaminate synthase-like"/>
    <property type="match status" value="1"/>
</dbReference>
<dbReference type="AlphaFoldDB" id="A0AAD6U4K8"/>
<evidence type="ECO:0000313" key="4">
    <source>
        <dbReference type="Proteomes" id="UP001222325"/>
    </source>
</evidence>
<dbReference type="InterPro" id="IPR042098">
    <property type="entry name" value="TauD-like_sf"/>
</dbReference>